<evidence type="ECO:0000313" key="1">
    <source>
        <dbReference type="EMBL" id="MDR6223875.1"/>
    </source>
</evidence>
<proteinExistence type="predicted"/>
<dbReference type="EMBL" id="JAVDQI010000014">
    <property type="protein sequence ID" value="MDR6223875.1"/>
    <property type="molecule type" value="Genomic_DNA"/>
</dbReference>
<protein>
    <submittedName>
        <fullName evidence="1">Uncharacterized protein</fullName>
    </submittedName>
</protein>
<evidence type="ECO:0000313" key="2">
    <source>
        <dbReference type="Proteomes" id="UP001185015"/>
    </source>
</evidence>
<dbReference type="AlphaFoldDB" id="A0AA90U115"/>
<reference evidence="1 2" key="1">
    <citation type="submission" date="2023-07" db="EMBL/GenBank/DDBJ databases">
        <title>Genomic Encyclopedia of Type Strains, Phase IV (KMG-IV): sequencing the most valuable type-strain genomes for metagenomic binning, comparative biology and taxonomic classification.</title>
        <authorList>
            <person name="Goeker M."/>
        </authorList>
    </citation>
    <scope>NUCLEOTIDE SEQUENCE [LARGE SCALE GENOMIC DNA]</scope>
    <source>
        <strain evidence="1 2">DSM 17273</strain>
    </source>
</reference>
<comment type="caution">
    <text evidence="1">The sequence shown here is derived from an EMBL/GenBank/DDBJ whole genome shotgun (WGS) entry which is preliminary data.</text>
</comment>
<sequence>MIYFLGVVQMSYRKHREFPISARRETNYLELETKFYRYNTNEIVKAERAMRTTDSFFFRPPTIANSSLFFSQFKTSKVYTKQ</sequence>
<accession>A0AA90U115</accession>
<organism evidence="1 2">
    <name type="scientific">Methanococcoides alaskense</name>
    <dbReference type="NCBI Taxonomy" id="325778"/>
    <lineage>
        <taxon>Archaea</taxon>
        <taxon>Methanobacteriati</taxon>
        <taxon>Methanobacteriota</taxon>
        <taxon>Stenosarchaea group</taxon>
        <taxon>Methanomicrobia</taxon>
        <taxon>Methanosarcinales</taxon>
        <taxon>Methanosarcinaceae</taxon>
        <taxon>Methanococcoides</taxon>
    </lineage>
</organism>
<keyword evidence="2" id="KW-1185">Reference proteome</keyword>
<dbReference type="Proteomes" id="UP001185015">
    <property type="component" value="Unassembled WGS sequence"/>
</dbReference>
<name>A0AA90U115_9EURY</name>
<gene>
    <name evidence="1" type="ORF">J2750_002356</name>
</gene>